<dbReference type="AlphaFoldDB" id="A0A193LHI0"/>
<feature type="binding site" evidence="5">
    <location>
        <position position="174"/>
    </location>
    <ligand>
        <name>S-adenosyl-L-methionine</name>
        <dbReference type="ChEBI" id="CHEBI:59789"/>
    </ligand>
</feature>
<dbReference type="InterPro" id="IPR002052">
    <property type="entry name" value="DNA_methylase_N6_adenine_CS"/>
</dbReference>
<dbReference type="HAMAP" id="MF_02126">
    <property type="entry name" value="RF_methyltr_PrmC"/>
    <property type="match status" value="1"/>
</dbReference>
<evidence type="ECO:0000313" key="8">
    <source>
        <dbReference type="EMBL" id="ANO51921.1"/>
    </source>
</evidence>
<feature type="domain" description="Release factor glutamine methyltransferase N-terminal" evidence="7">
    <location>
        <begin position="10"/>
        <end position="78"/>
    </location>
</feature>
<dbReference type="NCBIfam" id="TIGR03534">
    <property type="entry name" value="RF_mod_PrmC"/>
    <property type="match status" value="1"/>
</dbReference>
<dbReference type="InterPro" id="IPR040758">
    <property type="entry name" value="PrmC_N"/>
</dbReference>
<dbReference type="InterPro" id="IPR029063">
    <property type="entry name" value="SAM-dependent_MTases_sf"/>
</dbReference>
<dbReference type="PROSITE" id="PS00092">
    <property type="entry name" value="N6_MTASE"/>
    <property type="match status" value="1"/>
</dbReference>
<dbReference type="GO" id="GO:0102559">
    <property type="term" value="F:peptide chain release factor N(5)-glutamine methyltransferase activity"/>
    <property type="evidence" value="ECO:0007669"/>
    <property type="project" value="UniProtKB-EC"/>
</dbReference>
<dbReference type="CDD" id="cd02440">
    <property type="entry name" value="AdoMet_MTases"/>
    <property type="match status" value="1"/>
</dbReference>
<dbReference type="EC" id="2.1.1.297" evidence="5"/>
<dbReference type="GO" id="GO:0003676">
    <property type="term" value="F:nucleic acid binding"/>
    <property type="evidence" value="ECO:0007669"/>
    <property type="project" value="InterPro"/>
</dbReference>
<keyword evidence="9" id="KW-1185">Reference proteome</keyword>
<dbReference type="GO" id="GO:0032259">
    <property type="term" value="P:methylation"/>
    <property type="evidence" value="ECO:0007669"/>
    <property type="project" value="UniProtKB-KW"/>
</dbReference>
<evidence type="ECO:0000256" key="1">
    <source>
        <dbReference type="ARBA" id="ARBA00022603"/>
    </source>
</evidence>
<dbReference type="FunFam" id="3.40.50.150:FF:000053">
    <property type="entry name" value="Release factor glutamine methyltransferase"/>
    <property type="match status" value="1"/>
</dbReference>
<gene>
    <name evidence="5" type="primary">prmC</name>
    <name evidence="8" type="ORF">BA177_12545</name>
</gene>
<dbReference type="InterPro" id="IPR007848">
    <property type="entry name" value="Small_mtfrase_dom"/>
</dbReference>
<dbReference type="PANTHER" id="PTHR18895">
    <property type="entry name" value="HEMK METHYLTRANSFERASE"/>
    <property type="match status" value="1"/>
</dbReference>
<dbReference type="Proteomes" id="UP000092695">
    <property type="component" value="Chromosome"/>
</dbReference>
<evidence type="ECO:0000256" key="5">
    <source>
        <dbReference type="HAMAP-Rule" id="MF_02126"/>
    </source>
</evidence>
<comment type="function">
    <text evidence="5">Methylates the class 1 translation termination release factors RF1/PrfA and RF2/PrfB on the glutamine residue of the universally conserved GGQ motif.</text>
</comment>
<protein>
    <recommendedName>
        <fullName evidence="5">Release factor glutamine methyltransferase</fullName>
        <shortName evidence="5">RF MTase</shortName>
        <ecNumber evidence="5">2.1.1.297</ecNumber>
    </recommendedName>
    <alternativeName>
        <fullName evidence="5">N5-glutamine methyltransferase PrmC</fullName>
    </alternativeName>
    <alternativeName>
        <fullName evidence="5">Protein-(glutamine-N5) MTase PrmC</fullName>
    </alternativeName>
    <alternativeName>
        <fullName evidence="5">Protein-glutamine N-methyltransferase PrmC</fullName>
    </alternativeName>
</protein>
<dbReference type="Pfam" id="PF05175">
    <property type="entry name" value="MTS"/>
    <property type="match status" value="1"/>
</dbReference>
<feature type="binding site" evidence="5">
    <location>
        <begin position="189"/>
        <end position="192"/>
    </location>
    <ligand>
        <name>substrate</name>
    </ligand>
</feature>
<evidence type="ECO:0000313" key="9">
    <source>
        <dbReference type="Proteomes" id="UP000092695"/>
    </source>
</evidence>
<feature type="domain" description="Methyltransferase small" evidence="6">
    <location>
        <begin position="112"/>
        <end position="203"/>
    </location>
</feature>
<evidence type="ECO:0000256" key="2">
    <source>
        <dbReference type="ARBA" id="ARBA00022679"/>
    </source>
</evidence>
<dbReference type="STRING" id="1548547.BA177_12545"/>
<dbReference type="Pfam" id="PF17827">
    <property type="entry name" value="PrmC_N"/>
    <property type="match status" value="1"/>
</dbReference>
<dbReference type="NCBIfam" id="TIGR00536">
    <property type="entry name" value="hemK_fam"/>
    <property type="match status" value="1"/>
</dbReference>
<dbReference type="InterPro" id="IPR019874">
    <property type="entry name" value="RF_methyltr_PrmC"/>
</dbReference>
<feature type="binding site" evidence="5">
    <location>
        <position position="146"/>
    </location>
    <ligand>
        <name>S-adenosyl-L-methionine</name>
        <dbReference type="ChEBI" id="CHEBI:59789"/>
    </ligand>
</feature>
<organism evidence="8 9">
    <name type="scientific">Woeseia oceani</name>
    <dbReference type="NCBI Taxonomy" id="1548547"/>
    <lineage>
        <taxon>Bacteria</taxon>
        <taxon>Pseudomonadati</taxon>
        <taxon>Pseudomonadota</taxon>
        <taxon>Gammaproteobacteria</taxon>
        <taxon>Woeseiales</taxon>
        <taxon>Woeseiaceae</taxon>
        <taxon>Woeseia</taxon>
    </lineage>
</organism>
<comment type="similarity">
    <text evidence="5">Belongs to the protein N5-glutamine methyltransferase family. PrmC subfamily.</text>
</comment>
<comment type="catalytic activity">
    <reaction evidence="4 5">
        <text>L-glutaminyl-[peptide chain release factor] + S-adenosyl-L-methionine = N(5)-methyl-L-glutaminyl-[peptide chain release factor] + S-adenosyl-L-homocysteine + H(+)</text>
        <dbReference type="Rhea" id="RHEA:42896"/>
        <dbReference type="Rhea" id="RHEA-COMP:10271"/>
        <dbReference type="Rhea" id="RHEA-COMP:10272"/>
        <dbReference type="ChEBI" id="CHEBI:15378"/>
        <dbReference type="ChEBI" id="CHEBI:30011"/>
        <dbReference type="ChEBI" id="CHEBI:57856"/>
        <dbReference type="ChEBI" id="CHEBI:59789"/>
        <dbReference type="ChEBI" id="CHEBI:61891"/>
        <dbReference type="EC" id="2.1.1.297"/>
    </reaction>
</comment>
<evidence type="ECO:0000256" key="4">
    <source>
        <dbReference type="ARBA" id="ARBA00048391"/>
    </source>
</evidence>
<evidence type="ECO:0000259" key="6">
    <source>
        <dbReference type="Pfam" id="PF05175"/>
    </source>
</evidence>
<evidence type="ECO:0000256" key="3">
    <source>
        <dbReference type="ARBA" id="ARBA00022691"/>
    </source>
</evidence>
<accession>A0A193LHI0</accession>
<dbReference type="EMBL" id="CP016268">
    <property type="protein sequence ID" value="ANO51921.1"/>
    <property type="molecule type" value="Genomic_DNA"/>
</dbReference>
<dbReference type="KEGG" id="woc:BA177_12545"/>
<reference evidence="8 9" key="1">
    <citation type="submission" date="2016-06" db="EMBL/GenBank/DDBJ databases">
        <title>Complete genome sequence of a deep-branching marine Gamma Proteobacterium Woeseia oceani type strain XK5.</title>
        <authorList>
            <person name="Mu D."/>
            <person name="Du Z."/>
        </authorList>
    </citation>
    <scope>NUCLEOTIDE SEQUENCE [LARGE SCALE GENOMIC DNA]</scope>
    <source>
        <strain evidence="8 9">XK5</strain>
    </source>
</reference>
<keyword evidence="1 5" id="KW-0489">Methyltransferase</keyword>
<dbReference type="PANTHER" id="PTHR18895:SF74">
    <property type="entry name" value="MTRF1L RELEASE FACTOR GLUTAMINE METHYLTRANSFERASE"/>
    <property type="match status" value="1"/>
</dbReference>
<dbReference type="Gene3D" id="3.40.50.150">
    <property type="entry name" value="Vaccinia Virus protein VP39"/>
    <property type="match status" value="1"/>
</dbReference>
<dbReference type="RefSeq" id="WP_068616704.1">
    <property type="nucleotide sequence ID" value="NZ_CP016268.1"/>
</dbReference>
<dbReference type="Gene3D" id="1.10.8.10">
    <property type="entry name" value="DNA helicase RuvA subunit, C-terminal domain"/>
    <property type="match status" value="1"/>
</dbReference>
<name>A0A193LHI0_9GAMM</name>
<feature type="binding site" evidence="5">
    <location>
        <begin position="123"/>
        <end position="127"/>
    </location>
    <ligand>
        <name>S-adenosyl-L-methionine</name>
        <dbReference type="ChEBI" id="CHEBI:59789"/>
    </ligand>
</feature>
<feature type="binding site" evidence="5">
    <location>
        <position position="189"/>
    </location>
    <ligand>
        <name>S-adenosyl-L-methionine</name>
        <dbReference type="ChEBI" id="CHEBI:59789"/>
    </ligand>
</feature>
<keyword evidence="3 5" id="KW-0949">S-adenosyl-L-methionine</keyword>
<dbReference type="InterPro" id="IPR050320">
    <property type="entry name" value="N5-glutamine_MTase"/>
</dbReference>
<dbReference type="SUPFAM" id="SSF53335">
    <property type="entry name" value="S-adenosyl-L-methionine-dependent methyltransferases"/>
    <property type="match status" value="1"/>
</dbReference>
<keyword evidence="2 5" id="KW-0808">Transferase</keyword>
<evidence type="ECO:0000259" key="7">
    <source>
        <dbReference type="Pfam" id="PF17827"/>
    </source>
</evidence>
<dbReference type="InterPro" id="IPR004556">
    <property type="entry name" value="HemK-like"/>
</dbReference>
<sequence>MSDAIRIDALLKAATNRLESASDSPRLDAELLLARAIDMPRSYVFAHADEELDEQAVQRFNATLARRIAGEPMAYISGEKEFWSMQLMVSPATLVPRPDTEILVEQAIARVSRRAAMSVLDLGTGSGAIALAIARERPLSFVTATDISADALAIAVQNARQLDIANIEFVQGTWLEPVAGRRFDLIVSNPPYIAEDDPALAALTCEPRSALVSGPDGLDDIRLIATAALEVIAEDGVLLLEHGFEQAEAVAKILQLAGWSDVHCVKDLSGLPRVSSARRRT</sequence>
<proteinExistence type="inferred from homology"/>